<gene>
    <name evidence="2" type="ORF">L484_007140</name>
</gene>
<dbReference type="EMBL" id="KE345839">
    <property type="protein sequence ID" value="EXC18767.1"/>
    <property type="molecule type" value="Genomic_DNA"/>
</dbReference>
<proteinExistence type="predicted"/>
<dbReference type="AlphaFoldDB" id="W9S9Y1"/>
<accession>W9S9Y1</accession>
<sequence length="115" mass="12064">MSLANSAAVTSLFGVIRRPNKSPPSLSLIQAPSGHNHRLTQPTPDLRTPPGGGATSSAAGSAPIRPPRRESPQFVPLRFASHCTTSPCSEAASSGASRRPMSSYSRRNTSWTAPI</sequence>
<keyword evidence="3" id="KW-1185">Reference proteome</keyword>
<reference evidence="3" key="1">
    <citation type="submission" date="2013-01" db="EMBL/GenBank/DDBJ databases">
        <title>Draft Genome Sequence of a Mulberry Tree, Morus notabilis C.K. Schneid.</title>
        <authorList>
            <person name="He N."/>
            <person name="Zhao S."/>
        </authorList>
    </citation>
    <scope>NUCLEOTIDE SEQUENCE</scope>
</reference>
<organism evidence="2 3">
    <name type="scientific">Morus notabilis</name>
    <dbReference type="NCBI Taxonomy" id="981085"/>
    <lineage>
        <taxon>Eukaryota</taxon>
        <taxon>Viridiplantae</taxon>
        <taxon>Streptophyta</taxon>
        <taxon>Embryophyta</taxon>
        <taxon>Tracheophyta</taxon>
        <taxon>Spermatophyta</taxon>
        <taxon>Magnoliopsida</taxon>
        <taxon>eudicotyledons</taxon>
        <taxon>Gunneridae</taxon>
        <taxon>Pentapetalae</taxon>
        <taxon>rosids</taxon>
        <taxon>fabids</taxon>
        <taxon>Rosales</taxon>
        <taxon>Moraceae</taxon>
        <taxon>Moreae</taxon>
        <taxon>Morus</taxon>
    </lineage>
</organism>
<evidence type="ECO:0000313" key="3">
    <source>
        <dbReference type="Proteomes" id="UP000030645"/>
    </source>
</evidence>
<name>W9S9Y1_9ROSA</name>
<dbReference type="Proteomes" id="UP000030645">
    <property type="component" value="Unassembled WGS sequence"/>
</dbReference>
<evidence type="ECO:0000313" key="2">
    <source>
        <dbReference type="EMBL" id="EXC18767.1"/>
    </source>
</evidence>
<feature type="region of interest" description="Disordered" evidence="1">
    <location>
        <begin position="13"/>
        <end position="115"/>
    </location>
</feature>
<protein>
    <submittedName>
        <fullName evidence="2">Uncharacterized protein</fullName>
    </submittedName>
</protein>
<evidence type="ECO:0000256" key="1">
    <source>
        <dbReference type="SAM" id="MobiDB-lite"/>
    </source>
</evidence>
<feature type="compositionally biased region" description="Polar residues" evidence="1">
    <location>
        <begin position="82"/>
        <end position="115"/>
    </location>
</feature>